<comment type="caution">
    <text evidence="3">The sequence shown here is derived from an EMBL/GenBank/DDBJ whole genome shotgun (WGS) entry which is preliminary data.</text>
</comment>
<name>A0AAV7Q3K5_PLEWA</name>
<reference evidence="3" key="1">
    <citation type="journal article" date="2022" name="bioRxiv">
        <title>Sequencing and chromosome-scale assembly of the giantPleurodeles waltlgenome.</title>
        <authorList>
            <person name="Brown T."/>
            <person name="Elewa A."/>
            <person name="Iarovenko S."/>
            <person name="Subramanian E."/>
            <person name="Araus A.J."/>
            <person name="Petzold A."/>
            <person name="Susuki M."/>
            <person name="Suzuki K.-i.T."/>
            <person name="Hayashi T."/>
            <person name="Toyoda A."/>
            <person name="Oliveira C."/>
            <person name="Osipova E."/>
            <person name="Leigh N.D."/>
            <person name="Simon A."/>
            <person name="Yun M.H."/>
        </authorList>
    </citation>
    <scope>NUCLEOTIDE SEQUENCE</scope>
    <source>
        <strain evidence="3">20211129_DDA</strain>
        <tissue evidence="3">Liver</tissue>
    </source>
</reference>
<dbReference type="EMBL" id="JANPWB010000010">
    <property type="protein sequence ID" value="KAJ1134849.1"/>
    <property type="molecule type" value="Genomic_DNA"/>
</dbReference>
<protein>
    <submittedName>
        <fullName evidence="3">Uncharacterized protein</fullName>
    </submittedName>
</protein>
<keyword evidence="1" id="KW-0175">Coiled coil</keyword>
<accession>A0AAV7Q3K5</accession>
<feature type="coiled-coil region" evidence="1">
    <location>
        <begin position="49"/>
        <end position="76"/>
    </location>
</feature>
<dbReference type="AlphaFoldDB" id="A0AAV7Q3K5"/>
<gene>
    <name evidence="3" type="ORF">NDU88_001295</name>
</gene>
<organism evidence="3 4">
    <name type="scientific">Pleurodeles waltl</name>
    <name type="common">Iberian ribbed newt</name>
    <dbReference type="NCBI Taxonomy" id="8319"/>
    <lineage>
        <taxon>Eukaryota</taxon>
        <taxon>Metazoa</taxon>
        <taxon>Chordata</taxon>
        <taxon>Craniata</taxon>
        <taxon>Vertebrata</taxon>
        <taxon>Euteleostomi</taxon>
        <taxon>Amphibia</taxon>
        <taxon>Batrachia</taxon>
        <taxon>Caudata</taxon>
        <taxon>Salamandroidea</taxon>
        <taxon>Salamandridae</taxon>
        <taxon>Pleurodelinae</taxon>
        <taxon>Pleurodeles</taxon>
    </lineage>
</organism>
<keyword evidence="4" id="KW-1185">Reference proteome</keyword>
<evidence type="ECO:0000313" key="3">
    <source>
        <dbReference type="EMBL" id="KAJ1134849.1"/>
    </source>
</evidence>
<proteinExistence type="predicted"/>
<dbReference type="Proteomes" id="UP001066276">
    <property type="component" value="Chromosome 6"/>
</dbReference>
<evidence type="ECO:0000256" key="2">
    <source>
        <dbReference type="SAM" id="MobiDB-lite"/>
    </source>
</evidence>
<feature type="region of interest" description="Disordered" evidence="2">
    <location>
        <begin position="189"/>
        <end position="217"/>
    </location>
</feature>
<sequence>MKEYLRSNVIPVGLQVRNEPAIFIEDPKYRTNFSFVANQCSRHWVVLGIDTALEHINKLEKEIANLVREILDDTALTNVRQALEDLEKTAKEFAYITQKKKLDKLAKDMAKYDKAYTYPYLDEDYYKQDHTGKFVNRGRGGYRRYYTFSDTSASDSSDSEQAGTIYTQQEKRSRLNVFCRYGMERPHYTAPRPCGPEGEPLLRGPTAASPTPGDGAL</sequence>
<evidence type="ECO:0000313" key="4">
    <source>
        <dbReference type="Proteomes" id="UP001066276"/>
    </source>
</evidence>
<evidence type="ECO:0000256" key="1">
    <source>
        <dbReference type="SAM" id="Coils"/>
    </source>
</evidence>